<dbReference type="EMBL" id="JAAAUY010000107">
    <property type="protein sequence ID" value="KAF9335291.1"/>
    <property type="molecule type" value="Genomic_DNA"/>
</dbReference>
<dbReference type="GO" id="GO:0035267">
    <property type="term" value="C:NuA4 histone acetyltransferase complex"/>
    <property type="evidence" value="ECO:0007669"/>
    <property type="project" value="TreeGrafter"/>
</dbReference>
<evidence type="ECO:0000313" key="6">
    <source>
        <dbReference type="Proteomes" id="UP000696485"/>
    </source>
</evidence>
<feature type="region of interest" description="Disordered" evidence="3">
    <location>
        <begin position="569"/>
        <end position="620"/>
    </location>
</feature>
<feature type="compositionally biased region" description="Acidic residues" evidence="3">
    <location>
        <begin position="329"/>
        <end position="341"/>
    </location>
</feature>
<feature type="compositionally biased region" description="Acidic residues" evidence="3">
    <location>
        <begin position="375"/>
        <end position="398"/>
    </location>
</feature>
<feature type="compositionally biased region" description="Polar residues" evidence="3">
    <location>
        <begin position="84"/>
        <end position="96"/>
    </location>
</feature>
<feature type="domain" description="Bromo" evidence="4">
    <location>
        <begin position="475"/>
        <end position="545"/>
    </location>
</feature>
<feature type="compositionally biased region" description="Basic and acidic residues" evidence="3">
    <location>
        <begin position="304"/>
        <end position="328"/>
    </location>
</feature>
<feature type="region of interest" description="Disordered" evidence="3">
    <location>
        <begin position="76"/>
        <end position="97"/>
    </location>
</feature>
<dbReference type="PRINTS" id="PR00503">
    <property type="entry name" value="BROMODOMAIN"/>
</dbReference>
<evidence type="ECO:0000313" key="5">
    <source>
        <dbReference type="EMBL" id="KAF9335291.1"/>
    </source>
</evidence>
<keyword evidence="6" id="KW-1185">Reference proteome</keyword>
<dbReference type="PROSITE" id="PS50014">
    <property type="entry name" value="BROMODOMAIN_2"/>
    <property type="match status" value="1"/>
</dbReference>
<evidence type="ECO:0000256" key="3">
    <source>
        <dbReference type="SAM" id="MobiDB-lite"/>
    </source>
</evidence>
<dbReference type="PANTHER" id="PTHR15398:SF4">
    <property type="entry name" value="BROMODOMAIN-CONTAINING PROTEIN 8 ISOFORM X1"/>
    <property type="match status" value="1"/>
</dbReference>
<comment type="caution">
    <text evidence="5">The sequence shown here is derived from an EMBL/GenBank/DDBJ whole genome shotgun (WGS) entry which is preliminary data.</text>
</comment>
<feature type="compositionally biased region" description="Basic residues" evidence="3">
    <location>
        <begin position="402"/>
        <end position="423"/>
    </location>
</feature>
<dbReference type="SMART" id="SM00297">
    <property type="entry name" value="BROMO"/>
    <property type="match status" value="1"/>
</dbReference>
<proteinExistence type="predicted"/>
<dbReference type="Proteomes" id="UP000696485">
    <property type="component" value="Unassembled WGS sequence"/>
</dbReference>
<feature type="region of interest" description="Disordered" evidence="3">
    <location>
        <begin position="152"/>
        <end position="453"/>
    </location>
</feature>
<dbReference type="InterPro" id="IPR036427">
    <property type="entry name" value="Bromodomain-like_sf"/>
</dbReference>
<accession>A0A9P5SPF9</accession>
<feature type="compositionally biased region" description="Polar residues" evidence="3">
    <location>
        <begin position="432"/>
        <end position="451"/>
    </location>
</feature>
<dbReference type="Gene3D" id="1.20.920.10">
    <property type="entry name" value="Bromodomain-like"/>
    <property type="match status" value="1"/>
</dbReference>
<name>A0A9P5SPF9_9FUNG</name>
<reference evidence="5" key="1">
    <citation type="journal article" date="2020" name="Fungal Divers.">
        <title>Resolving the Mortierellaceae phylogeny through synthesis of multi-gene phylogenetics and phylogenomics.</title>
        <authorList>
            <person name="Vandepol N."/>
            <person name="Liber J."/>
            <person name="Desiro A."/>
            <person name="Na H."/>
            <person name="Kennedy M."/>
            <person name="Barry K."/>
            <person name="Grigoriev I.V."/>
            <person name="Miller A.N."/>
            <person name="O'Donnell K."/>
            <person name="Stajich J.E."/>
            <person name="Bonito G."/>
        </authorList>
    </citation>
    <scope>NUCLEOTIDE SEQUENCE</scope>
    <source>
        <strain evidence="5">NVP1</strain>
    </source>
</reference>
<dbReference type="AlphaFoldDB" id="A0A9P5SPF9"/>
<dbReference type="PANTHER" id="PTHR15398">
    <property type="entry name" value="BROMODOMAIN-CONTAINING PROTEIN 8"/>
    <property type="match status" value="1"/>
</dbReference>
<evidence type="ECO:0000256" key="2">
    <source>
        <dbReference type="PROSITE-ProRule" id="PRU00035"/>
    </source>
</evidence>
<evidence type="ECO:0000256" key="1">
    <source>
        <dbReference type="ARBA" id="ARBA00023117"/>
    </source>
</evidence>
<keyword evidence="1 2" id="KW-0103">Bromodomain</keyword>
<feature type="compositionally biased region" description="Basic and acidic residues" evidence="3">
    <location>
        <begin position="168"/>
        <end position="177"/>
    </location>
</feature>
<evidence type="ECO:0000259" key="4">
    <source>
        <dbReference type="PROSITE" id="PS50014"/>
    </source>
</evidence>
<protein>
    <submittedName>
        <fullName evidence="5">Bromodomain-containing protein 8</fullName>
    </submittedName>
</protein>
<feature type="compositionally biased region" description="Acidic residues" evidence="3">
    <location>
        <begin position="226"/>
        <end position="236"/>
    </location>
</feature>
<gene>
    <name evidence="5" type="primary">BRD8</name>
    <name evidence="5" type="ORF">BG006_000431</name>
</gene>
<sequence>MSDPASTEIKSDNEPWSILENLILAQAIYKCGDTNWVAIARTIKLHPQIHRTSNFFTQKSCAIQYTQLLENLEAETRRSKARSTESSGSSATTQDHSPVVKLAGQLYNQRILEIKAEIRKDEERFRALIAELDEIRQGKWDAQLEEQLKQDHPEGFEDAQQGQGSSDTTKEPGKPDEADSTMADTAPSSLSSPGSSALSDKQEDSGREANLVSEPQSEKSSGSEVEPTDVEMEDVQDNSATPKAKDAAESADVEMEDATGESPRVALEDITPAVPREDEPFPDSLGQKDHGSASSGMSPAPESEASRDPEDAIFRGSPEKPSIETPKDEIDEDVKDEDETEDHPPQFKQQNRESKSSPEAEVIKEEEATDIKADENEDEGEGEEGGSSEEEDEEDEEDQSKGGRKPPKKIKTSVIPNKRKRRGRGGDAEEGYNSSDSETTDSANTNLSSSDHLLRTQMDDKKWKKILMMIWTDIANHRFGAVFMQPIKEQDAPGYYLMIKRPMDLKSIKERIRDGQITNADEFHRDVLLMFMNALMYNGEDTEVYQMALAMMTEVEFIIKNFKSSQSFAPAPSSSNAAGGSGNTSISTTPTTRSAPESAISTAGTSSSSRRRKSSGLDAE</sequence>
<feature type="compositionally biased region" description="Low complexity" evidence="3">
    <location>
        <begin position="569"/>
        <end position="608"/>
    </location>
</feature>
<feature type="compositionally biased region" description="Basic and acidic residues" evidence="3">
    <location>
        <begin position="342"/>
        <end position="374"/>
    </location>
</feature>
<dbReference type="GO" id="GO:0006325">
    <property type="term" value="P:chromatin organization"/>
    <property type="evidence" value="ECO:0007669"/>
    <property type="project" value="UniProtKB-ARBA"/>
</dbReference>
<feature type="compositionally biased region" description="Polar residues" evidence="3">
    <location>
        <begin position="213"/>
        <end position="223"/>
    </location>
</feature>
<dbReference type="SUPFAM" id="SSF47370">
    <property type="entry name" value="Bromodomain"/>
    <property type="match status" value="1"/>
</dbReference>
<feature type="compositionally biased region" description="Acidic residues" evidence="3">
    <location>
        <begin position="249"/>
        <end position="259"/>
    </location>
</feature>
<organism evidence="5 6">
    <name type="scientific">Podila minutissima</name>
    <dbReference type="NCBI Taxonomy" id="64525"/>
    <lineage>
        <taxon>Eukaryota</taxon>
        <taxon>Fungi</taxon>
        <taxon>Fungi incertae sedis</taxon>
        <taxon>Mucoromycota</taxon>
        <taxon>Mortierellomycotina</taxon>
        <taxon>Mortierellomycetes</taxon>
        <taxon>Mortierellales</taxon>
        <taxon>Mortierellaceae</taxon>
        <taxon>Podila</taxon>
    </lineage>
</organism>
<feature type="compositionally biased region" description="Low complexity" evidence="3">
    <location>
        <begin position="186"/>
        <end position="199"/>
    </location>
</feature>
<dbReference type="InterPro" id="IPR001487">
    <property type="entry name" value="Bromodomain"/>
</dbReference>
<dbReference type="Pfam" id="PF00439">
    <property type="entry name" value="Bromodomain"/>
    <property type="match status" value="1"/>
</dbReference>